<organism evidence="4 5">
    <name type="scientific">Hibiscus sabdariffa</name>
    <name type="common">roselle</name>
    <dbReference type="NCBI Taxonomy" id="183260"/>
    <lineage>
        <taxon>Eukaryota</taxon>
        <taxon>Viridiplantae</taxon>
        <taxon>Streptophyta</taxon>
        <taxon>Embryophyta</taxon>
        <taxon>Tracheophyta</taxon>
        <taxon>Spermatophyta</taxon>
        <taxon>Magnoliopsida</taxon>
        <taxon>eudicotyledons</taxon>
        <taxon>Gunneridae</taxon>
        <taxon>Pentapetalae</taxon>
        <taxon>rosids</taxon>
        <taxon>malvids</taxon>
        <taxon>Malvales</taxon>
        <taxon>Malvaceae</taxon>
        <taxon>Malvoideae</taxon>
        <taxon>Hibiscus</taxon>
    </lineage>
</organism>
<dbReference type="InterPro" id="IPR055357">
    <property type="entry name" value="LRR_At1g61320_AtMIF1"/>
</dbReference>
<keyword evidence="5" id="KW-1185">Reference proteome</keyword>
<dbReference type="SUPFAM" id="SSF52047">
    <property type="entry name" value="RNI-like"/>
    <property type="match status" value="1"/>
</dbReference>
<dbReference type="InterPro" id="IPR053781">
    <property type="entry name" value="F-box_AtFBL13-like"/>
</dbReference>
<feature type="compositionally biased region" description="Basic and acidic residues" evidence="1">
    <location>
        <begin position="10"/>
        <end position="19"/>
    </location>
</feature>
<dbReference type="EMBL" id="JBBPBM010000006">
    <property type="protein sequence ID" value="KAK8579651.1"/>
    <property type="molecule type" value="Genomic_DNA"/>
</dbReference>
<dbReference type="PANTHER" id="PTHR34223:SF83">
    <property type="entry name" value="F-BOX DOMAIN-CONTAINING PROTEIN"/>
    <property type="match status" value="1"/>
</dbReference>
<dbReference type="Gene3D" id="1.20.1280.50">
    <property type="match status" value="1"/>
</dbReference>
<gene>
    <name evidence="4" type="ORF">V6N12_069965</name>
</gene>
<dbReference type="InterPro" id="IPR036047">
    <property type="entry name" value="F-box-like_dom_sf"/>
</dbReference>
<protein>
    <recommendedName>
        <fullName evidence="6">F-box domain-containing protein</fullName>
    </recommendedName>
</protein>
<evidence type="ECO:0000259" key="3">
    <source>
        <dbReference type="Pfam" id="PF23622"/>
    </source>
</evidence>
<dbReference type="Pfam" id="PF00646">
    <property type="entry name" value="F-box"/>
    <property type="match status" value="1"/>
</dbReference>
<evidence type="ECO:0000259" key="2">
    <source>
        <dbReference type="Pfam" id="PF00646"/>
    </source>
</evidence>
<feature type="domain" description="F-box" evidence="2">
    <location>
        <begin position="83"/>
        <end position="119"/>
    </location>
</feature>
<sequence length="565" mass="65230">MGKKSRSKKEKQEKQRHVPVDANNPTNTSTSTYLDFSCLNDDVSHQIVPPFLYIRKHDLERAYNLVNTQRTSATYDMGPNDFISRLPDHILHHIISFLPFESAVRTCFLSTHWKHLWRQALLDSVHDVITVEAAIKAIQSFLDSFDANHRPRNKWGFIFDFNHGRVLVACISSNGALQLDFSAGKQQLPRPFDLLLELNPASPNLYSHRYGFHWWNEVNRPSQTKQPSLNTVKVTSLYLISVSHLSNMAISSLVPNLPFLKSLTISKCNGLQSLEIKEAKGLHKLVVLDCAHLQSLSFEGSCLKSFRYRGNLVSFRFRVSSTYNRVGLFGRDARWLFTEDAMVDLRQGPLTQWTWDWNVPRFSPYYYSLYNEIKHCSCADKDKCFNSFLSSIEVVESLTICRWFFEMSVCEMLLCSTGDPEYCLSELQELWWIDCSTERESINALLCFLKLCPSLERLYVTIDPKCYKLPSTEKFSALVIPDKLECLEAVKLEGFADEEKEILMARRLIPLFGEKNPVIISKSHGKRLKHLVKVAKLEKMGKYPYKFKVVENVDEDFPDHVHMNI</sequence>
<comment type="caution">
    <text evidence="4">The sequence shown here is derived from an EMBL/GenBank/DDBJ whole genome shotgun (WGS) entry which is preliminary data.</text>
</comment>
<dbReference type="Pfam" id="PF23622">
    <property type="entry name" value="LRR_At1g61320_AtMIF1"/>
    <property type="match status" value="1"/>
</dbReference>
<dbReference type="SUPFAM" id="SSF81383">
    <property type="entry name" value="F-box domain"/>
    <property type="match status" value="1"/>
</dbReference>
<evidence type="ECO:0000256" key="1">
    <source>
        <dbReference type="SAM" id="MobiDB-lite"/>
    </source>
</evidence>
<name>A0ABR2FFV9_9ROSI</name>
<dbReference type="InterPro" id="IPR053197">
    <property type="entry name" value="F-box_SCFL_complex_component"/>
</dbReference>
<dbReference type="InterPro" id="IPR001810">
    <property type="entry name" value="F-box_dom"/>
</dbReference>
<dbReference type="Proteomes" id="UP001472677">
    <property type="component" value="Unassembled WGS sequence"/>
</dbReference>
<proteinExistence type="predicted"/>
<feature type="domain" description="At1g61320/AtMIF1 LRR" evidence="3">
    <location>
        <begin position="233"/>
        <end position="324"/>
    </location>
</feature>
<dbReference type="CDD" id="cd22160">
    <property type="entry name" value="F-box_AtFBL13-like"/>
    <property type="match status" value="1"/>
</dbReference>
<feature type="region of interest" description="Disordered" evidence="1">
    <location>
        <begin position="1"/>
        <end position="26"/>
    </location>
</feature>
<accession>A0ABR2FFV9</accession>
<dbReference type="PANTHER" id="PTHR34223">
    <property type="entry name" value="OS11G0201299 PROTEIN"/>
    <property type="match status" value="1"/>
</dbReference>
<evidence type="ECO:0000313" key="5">
    <source>
        <dbReference type="Proteomes" id="UP001472677"/>
    </source>
</evidence>
<evidence type="ECO:0008006" key="6">
    <source>
        <dbReference type="Google" id="ProtNLM"/>
    </source>
</evidence>
<evidence type="ECO:0000313" key="4">
    <source>
        <dbReference type="EMBL" id="KAK8579651.1"/>
    </source>
</evidence>
<reference evidence="4 5" key="1">
    <citation type="journal article" date="2024" name="G3 (Bethesda)">
        <title>Genome assembly of Hibiscus sabdariffa L. provides insights into metabolisms of medicinal natural products.</title>
        <authorList>
            <person name="Kim T."/>
        </authorList>
    </citation>
    <scope>NUCLEOTIDE SEQUENCE [LARGE SCALE GENOMIC DNA]</scope>
    <source>
        <strain evidence="4">TK-2024</strain>
        <tissue evidence="4">Old leaves</tissue>
    </source>
</reference>